<accession>A0A1Y2HS15</accession>
<evidence type="ECO:0000313" key="3">
    <source>
        <dbReference type="Proteomes" id="UP000193411"/>
    </source>
</evidence>
<dbReference type="Proteomes" id="UP000193411">
    <property type="component" value="Unassembled WGS sequence"/>
</dbReference>
<gene>
    <name evidence="2" type="ORF">BCR44DRAFT_1044792</name>
</gene>
<feature type="region of interest" description="Disordered" evidence="1">
    <location>
        <begin position="63"/>
        <end position="94"/>
    </location>
</feature>
<reference evidence="2 3" key="1">
    <citation type="submission" date="2016-07" db="EMBL/GenBank/DDBJ databases">
        <title>Pervasive Adenine N6-methylation of Active Genes in Fungi.</title>
        <authorList>
            <consortium name="DOE Joint Genome Institute"/>
            <person name="Mondo S.J."/>
            <person name="Dannebaum R.O."/>
            <person name="Kuo R.C."/>
            <person name="Labutti K."/>
            <person name="Haridas S."/>
            <person name="Kuo A."/>
            <person name="Salamov A."/>
            <person name="Ahrendt S.R."/>
            <person name="Lipzen A."/>
            <person name="Sullivan W."/>
            <person name="Andreopoulos W.B."/>
            <person name="Clum A."/>
            <person name="Lindquist E."/>
            <person name="Daum C."/>
            <person name="Ramamoorthy G.K."/>
            <person name="Gryganskyi A."/>
            <person name="Culley D."/>
            <person name="Magnuson J.K."/>
            <person name="James T.Y."/>
            <person name="O'Malley M.A."/>
            <person name="Stajich J.E."/>
            <person name="Spatafora J.W."/>
            <person name="Visel A."/>
            <person name="Grigoriev I.V."/>
        </authorList>
    </citation>
    <scope>NUCLEOTIDE SEQUENCE [LARGE SCALE GENOMIC DNA]</scope>
    <source>
        <strain evidence="2 3">PL171</strain>
    </source>
</reference>
<dbReference type="AlphaFoldDB" id="A0A1Y2HS15"/>
<protein>
    <submittedName>
        <fullName evidence="2">Uncharacterized protein</fullName>
    </submittedName>
</protein>
<proteinExistence type="predicted"/>
<dbReference type="STRING" id="765915.A0A1Y2HS15"/>
<feature type="compositionally biased region" description="Low complexity" evidence="1">
    <location>
        <begin position="281"/>
        <end position="298"/>
    </location>
</feature>
<feature type="region of interest" description="Disordered" evidence="1">
    <location>
        <begin position="503"/>
        <end position="523"/>
    </location>
</feature>
<evidence type="ECO:0000256" key="1">
    <source>
        <dbReference type="SAM" id="MobiDB-lite"/>
    </source>
</evidence>
<feature type="compositionally biased region" description="Polar residues" evidence="1">
    <location>
        <begin position="327"/>
        <end position="339"/>
    </location>
</feature>
<feature type="compositionally biased region" description="Polar residues" evidence="1">
    <location>
        <begin position="512"/>
        <end position="523"/>
    </location>
</feature>
<evidence type="ECO:0000313" key="2">
    <source>
        <dbReference type="EMBL" id="ORZ37387.1"/>
    </source>
</evidence>
<name>A0A1Y2HS15_9FUNG</name>
<dbReference type="OrthoDB" id="188352at2759"/>
<comment type="caution">
    <text evidence="2">The sequence shown here is derived from an EMBL/GenBank/DDBJ whole genome shotgun (WGS) entry which is preliminary data.</text>
</comment>
<dbReference type="EMBL" id="MCFL01000013">
    <property type="protein sequence ID" value="ORZ37387.1"/>
    <property type="molecule type" value="Genomic_DNA"/>
</dbReference>
<sequence length="523" mass="56978">MPHATQLNMERDMDASYYSVATAEPEHTVRFTVELHYFLNRELDLKGRKKVNKSTVDIKDKITQQQQLHGTPARQAQHVHDTGGGSHSHAHASGIDHSVGSVVDSIPRYYVTYSIGSACEGRSEVLHPSSSFWSSMHEIDVSLEFLADLYEGPIEFKIFQIKKVWSDDPNEVKEANGGPDNKLGHALSKQTLLFRRASINAIAKRLVTLSRTEALSPKTRRKIDSFRTYVLNNYKQLPVAVKVVAPTFPPPKPSTAESVKVPMAPHLAGSTNPRAALIKESANSSRASSAGSRKSVGATANNDVPGDNLGSNHPARPSISIGAANGGATSLMSSVNGPASQHHPPTKQAAHRPSKSTINAAEDLTSICSFVRPKTPPQPHHFDEPERTLPIVADLPRRHKVLIDKHIHVGSIWVDPSFFFIGDVHAKGKLESKVDGMQDAEVGLSLSGPLLTHRQQESLNPMVITFNLSKTCPIGPFPTINSNGYAIQCTHAFLFSTTHRPATGPVSRLRSKSTSALTRDTSF</sequence>
<keyword evidence="3" id="KW-1185">Reference proteome</keyword>
<feature type="region of interest" description="Disordered" evidence="1">
    <location>
        <begin position="280"/>
        <end position="355"/>
    </location>
</feature>
<organism evidence="2 3">
    <name type="scientific">Catenaria anguillulae PL171</name>
    <dbReference type="NCBI Taxonomy" id="765915"/>
    <lineage>
        <taxon>Eukaryota</taxon>
        <taxon>Fungi</taxon>
        <taxon>Fungi incertae sedis</taxon>
        <taxon>Blastocladiomycota</taxon>
        <taxon>Blastocladiomycetes</taxon>
        <taxon>Blastocladiales</taxon>
        <taxon>Catenariaceae</taxon>
        <taxon>Catenaria</taxon>
    </lineage>
</organism>